<dbReference type="Gene3D" id="3.40.850.10">
    <property type="entry name" value="Kinesin motor domain"/>
    <property type="match status" value="1"/>
</dbReference>
<reference evidence="5" key="1">
    <citation type="submission" date="2023-10" db="EMBL/GenBank/DDBJ databases">
        <authorList>
            <person name="Chen Y."/>
            <person name="Shah S."/>
            <person name="Dougan E. K."/>
            <person name="Thang M."/>
            <person name="Chan C."/>
        </authorList>
    </citation>
    <scope>NUCLEOTIDE SEQUENCE [LARGE SCALE GENOMIC DNA]</scope>
</reference>
<dbReference type="PROSITE" id="PS50067">
    <property type="entry name" value="KINESIN_MOTOR_2"/>
    <property type="match status" value="1"/>
</dbReference>
<feature type="compositionally biased region" description="Acidic residues" evidence="2">
    <location>
        <begin position="206"/>
        <end position="217"/>
    </location>
</feature>
<evidence type="ECO:0000259" key="3">
    <source>
        <dbReference type="PROSITE" id="PS50067"/>
    </source>
</evidence>
<dbReference type="InterPro" id="IPR001660">
    <property type="entry name" value="SAM"/>
</dbReference>
<dbReference type="EMBL" id="CAUYUJ010007757">
    <property type="protein sequence ID" value="CAK0821873.1"/>
    <property type="molecule type" value="Genomic_DNA"/>
</dbReference>
<dbReference type="Gene3D" id="3.30.710.10">
    <property type="entry name" value="Potassium Channel Kv1.1, Chain A"/>
    <property type="match status" value="1"/>
</dbReference>
<feature type="binding site" evidence="1">
    <location>
        <begin position="381"/>
        <end position="388"/>
    </location>
    <ligand>
        <name>ATP</name>
        <dbReference type="ChEBI" id="CHEBI:30616"/>
    </ligand>
</feature>
<dbReference type="Gene3D" id="1.10.150.50">
    <property type="entry name" value="Transcription Factor, Ets-1"/>
    <property type="match status" value="1"/>
</dbReference>
<name>A0ABN9RRL3_9DINO</name>
<evidence type="ECO:0000256" key="1">
    <source>
        <dbReference type="PROSITE-ProRule" id="PRU00283"/>
    </source>
</evidence>
<sequence>MPSQSVAFEVAGTVFEVAPSNLRPNYFPRSKLNLALDARDVDDDRPISISGNPHLFTYILDLHRQYGFVEIPPTVSKDALMQEGLALGLSMSRELIVEEGDTFRQKMGVGRSIVAEDYFQAWTVDQVADWLQGVQQGRFAKYVPRLREQGVDGLALATLVPETLKILGVIEPKTRAALFASIRHEAECRSVTEAAQGQGGTSLAPAEEEEGAEEGNGETEKRRDAAALMLGALFGDGGTSEPFTAGIAQWRSEQGAAISGQEVAASRGDAAEVSEKEAACTTGILVAARLRPVLAGGPDGPAVSLGDFEAVTAMLGTGRGIVVHECGLQRDGKTPKIEHRSFRTHEVIDPTRDEKRVFDIAAPLIDVAVKDSLHSTILCYGQTGSGKTHTVGNLSWRISRHLFSAHSAKLVVFEAFELKGGAKGLLKHDCHVISLHTDCKPELALLEGADGAVRVGGSNAVVAGEGQPLNVSHCMLASSPEMLEQFFREAAGRRASSDTERNAASSRSHAFYRFYIAEATRSDSTVLELPEVLGNGTCVELVDLAGSESNKDCLYHNKLQIKERANINASLQALNSCIQKSAQGASYVPFRADKLTQLLRPCFAKRDTASRVPTVLFIACLSPLASDAQQSIRTMTYTQELAGFKPKATRNAQQMKFREPYVKRLVAAVRTGEIEELRAAIAAAQRAGVTGPERRRAAEAVRMLDARESE</sequence>
<keyword evidence="1" id="KW-0547">Nucleotide-binding</keyword>
<dbReference type="InterPro" id="IPR027417">
    <property type="entry name" value="P-loop_NTPase"/>
</dbReference>
<feature type="domain" description="Kinesin motor" evidence="3">
    <location>
        <begin position="283"/>
        <end position="644"/>
    </location>
</feature>
<dbReference type="InterPro" id="IPR013761">
    <property type="entry name" value="SAM/pointed_sf"/>
</dbReference>
<dbReference type="PANTHER" id="PTHR24115">
    <property type="entry name" value="KINESIN-RELATED"/>
    <property type="match status" value="1"/>
</dbReference>
<comment type="similarity">
    <text evidence="1">Belongs to the TRAFAC class myosin-kinesin ATPase superfamily. Kinesin family.</text>
</comment>
<dbReference type="PRINTS" id="PR00380">
    <property type="entry name" value="KINESINHEAVY"/>
</dbReference>
<dbReference type="SUPFAM" id="SSF52540">
    <property type="entry name" value="P-loop containing nucleoside triphosphate hydrolases"/>
    <property type="match status" value="1"/>
</dbReference>
<protein>
    <recommendedName>
        <fullName evidence="7">Kinesin-like protein</fullName>
    </recommendedName>
</protein>
<evidence type="ECO:0000313" key="5">
    <source>
        <dbReference type="EMBL" id="CAK0821873.1"/>
    </source>
</evidence>
<dbReference type="InterPro" id="IPR036961">
    <property type="entry name" value="Kinesin_motor_dom_sf"/>
</dbReference>
<keyword evidence="6" id="KW-1185">Reference proteome</keyword>
<organism evidence="5 6">
    <name type="scientific">Prorocentrum cordatum</name>
    <dbReference type="NCBI Taxonomy" id="2364126"/>
    <lineage>
        <taxon>Eukaryota</taxon>
        <taxon>Sar</taxon>
        <taxon>Alveolata</taxon>
        <taxon>Dinophyceae</taxon>
        <taxon>Prorocentrales</taxon>
        <taxon>Prorocentraceae</taxon>
        <taxon>Prorocentrum</taxon>
    </lineage>
</organism>
<accession>A0ABN9RRL3</accession>
<keyword evidence="1" id="KW-0067">ATP-binding</keyword>
<dbReference type="Proteomes" id="UP001189429">
    <property type="component" value="Unassembled WGS sequence"/>
</dbReference>
<dbReference type="Pfam" id="PF07647">
    <property type="entry name" value="SAM_2"/>
    <property type="match status" value="1"/>
</dbReference>
<dbReference type="InterPro" id="IPR011333">
    <property type="entry name" value="SKP1/BTB/POZ_sf"/>
</dbReference>
<feature type="region of interest" description="Disordered" evidence="2">
    <location>
        <begin position="190"/>
        <end position="222"/>
    </location>
</feature>
<dbReference type="PANTHER" id="PTHR24115:SF799">
    <property type="entry name" value="KINESIN-LIKE PROTEIN"/>
    <property type="match status" value="1"/>
</dbReference>
<comment type="caution">
    <text evidence="5">The sequence shown here is derived from an EMBL/GenBank/DDBJ whole genome shotgun (WGS) entry which is preliminary data.</text>
</comment>
<dbReference type="PROSITE" id="PS50105">
    <property type="entry name" value="SAM_DOMAIN"/>
    <property type="match status" value="1"/>
</dbReference>
<evidence type="ECO:0008006" key="7">
    <source>
        <dbReference type="Google" id="ProtNLM"/>
    </source>
</evidence>
<dbReference type="SMART" id="SM00129">
    <property type="entry name" value="KISc"/>
    <property type="match status" value="1"/>
</dbReference>
<dbReference type="SUPFAM" id="SSF47769">
    <property type="entry name" value="SAM/Pointed domain"/>
    <property type="match status" value="1"/>
</dbReference>
<proteinExistence type="inferred from homology"/>
<dbReference type="InterPro" id="IPR001752">
    <property type="entry name" value="Kinesin_motor_dom"/>
</dbReference>
<gene>
    <name evidence="5" type="ORF">PCOR1329_LOCUS23012</name>
</gene>
<dbReference type="Pfam" id="PF00225">
    <property type="entry name" value="Kinesin"/>
    <property type="match status" value="2"/>
</dbReference>
<dbReference type="SMART" id="SM00454">
    <property type="entry name" value="SAM"/>
    <property type="match status" value="1"/>
</dbReference>
<dbReference type="InterPro" id="IPR027640">
    <property type="entry name" value="Kinesin-like_fam"/>
</dbReference>
<keyword evidence="1" id="KW-0505">Motor protein</keyword>
<feature type="domain" description="SAM" evidence="4">
    <location>
        <begin position="122"/>
        <end position="183"/>
    </location>
</feature>
<evidence type="ECO:0000259" key="4">
    <source>
        <dbReference type="PROSITE" id="PS50105"/>
    </source>
</evidence>
<evidence type="ECO:0000313" key="6">
    <source>
        <dbReference type="Proteomes" id="UP001189429"/>
    </source>
</evidence>
<evidence type="ECO:0000256" key="2">
    <source>
        <dbReference type="SAM" id="MobiDB-lite"/>
    </source>
</evidence>